<comment type="similarity">
    <text evidence="1">Belongs to the class-I aminoacyl-tRNA synthetase family.</text>
</comment>
<keyword evidence="3" id="KW-0436">Ligase</keyword>
<keyword evidence="4" id="KW-0547">Nucleotide-binding</keyword>
<dbReference type="Gene3D" id="3.40.50.620">
    <property type="entry name" value="HUPs"/>
    <property type="match status" value="1"/>
</dbReference>
<protein>
    <recommendedName>
        <fullName evidence="2">tryptophan--tRNA ligase</fullName>
        <ecNumber evidence="2">6.1.1.2</ecNumber>
    </recommendedName>
</protein>
<dbReference type="SUPFAM" id="SSF52374">
    <property type="entry name" value="Nucleotidylyl transferase"/>
    <property type="match status" value="1"/>
</dbReference>
<evidence type="ECO:0000256" key="2">
    <source>
        <dbReference type="ARBA" id="ARBA00013161"/>
    </source>
</evidence>
<evidence type="ECO:0000256" key="7">
    <source>
        <dbReference type="ARBA" id="ARBA00023146"/>
    </source>
</evidence>
<keyword evidence="7" id="KW-0030">Aminoacyl-tRNA synthetase</keyword>
<dbReference type="GO" id="GO:0005524">
    <property type="term" value="F:ATP binding"/>
    <property type="evidence" value="ECO:0007669"/>
    <property type="project" value="UniProtKB-KW"/>
</dbReference>
<dbReference type="InterPro" id="IPR001412">
    <property type="entry name" value="aa-tRNA-synth_I_CS"/>
</dbReference>
<feature type="non-terminal residue" evidence="8">
    <location>
        <position position="209"/>
    </location>
</feature>
<sequence length="209" mass="23176">MSDETGGALRKRVLSGIQPTGEVHLGNYLGALRQWVDMQDQYDCFYSIVDQHAILGDGDPATLPQRTVEMAVSLLSVGLDPENCTIFVQSDVPEHIELSWIFNVIAPVGDLERMTQYKDKSARYDSIPAGLLNYPILQAADILIYRAEAVPVGEDQKQHLELTRDIARKWNSRYGDFFPVPEAIVPNTGRIKGLDGSRKMSKSLGNTVG</sequence>
<dbReference type="CDD" id="cd00806">
    <property type="entry name" value="TrpRS_core"/>
    <property type="match status" value="1"/>
</dbReference>
<dbReference type="NCBIfam" id="TIGR00233">
    <property type="entry name" value="trpS"/>
    <property type="match status" value="1"/>
</dbReference>
<dbReference type="GO" id="GO:0006436">
    <property type="term" value="P:tryptophanyl-tRNA aminoacylation"/>
    <property type="evidence" value="ECO:0007669"/>
    <property type="project" value="InterPro"/>
</dbReference>
<accession>A0A382N687</accession>
<reference evidence="8" key="1">
    <citation type="submission" date="2018-05" db="EMBL/GenBank/DDBJ databases">
        <authorList>
            <person name="Lanie J.A."/>
            <person name="Ng W.-L."/>
            <person name="Kazmierczak K.M."/>
            <person name="Andrzejewski T.M."/>
            <person name="Davidsen T.M."/>
            <person name="Wayne K.J."/>
            <person name="Tettelin H."/>
            <person name="Glass J.I."/>
            <person name="Rusch D."/>
            <person name="Podicherti R."/>
            <person name="Tsui H.-C.T."/>
            <person name="Winkler M.E."/>
        </authorList>
    </citation>
    <scope>NUCLEOTIDE SEQUENCE</scope>
</reference>
<dbReference type="AlphaFoldDB" id="A0A382N687"/>
<dbReference type="PRINTS" id="PR01039">
    <property type="entry name" value="TRNASYNTHTRP"/>
</dbReference>
<dbReference type="InterPro" id="IPR050203">
    <property type="entry name" value="Trp-tRNA_synthetase"/>
</dbReference>
<dbReference type="GO" id="GO:0005829">
    <property type="term" value="C:cytosol"/>
    <property type="evidence" value="ECO:0007669"/>
    <property type="project" value="TreeGrafter"/>
</dbReference>
<dbReference type="PROSITE" id="PS00178">
    <property type="entry name" value="AA_TRNA_LIGASE_I"/>
    <property type="match status" value="1"/>
</dbReference>
<dbReference type="EMBL" id="UINC01098047">
    <property type="protein sequence ID" value="SVC56260.1"/>
    <property type="molecule type" value="Genomic_DNA"/>
</dbReference>
<evidence type="ECO:0000256" key="3">
    <source>
        <dbReference type="ARBA" id="ARBA00022598"/>
    </source>
</evidence>
<evidence type="ECO:0000256" key="1">
    <source>
        <dbReference type="ARBA" id="ARBA00005594"/>
    </source>
</evidence>
<dbReference type="InterPro" id="IPR002305">
    <property type="entry name" value="aa-tRNA-synth_Ic"/>
</dbReference>
<evidence type="ECO:0000256" key="6">
    <source>
        <dbReference type="ARBA" id="ARBA00022917"/>
    </source>
</evidence>
<evidence type="ECO:0000256" key="4">
    <source>
        <dbReference type="ARBA" id="ARBA00022741"/>
    </source>
</evidence>
<evidence type="ECO:0000256" key="5">
    <source>
        <dbReference type="ARBA" id="ARBA00022840"/>
    </source>
</evidence>
<dbReference type="EC" id="6.1.1.2" evidence="2"/>
<dbReference type="InterPro" id="IPR002306">
    <property type="entry name" value="Trp-tRNA-ligase"/>
</dbReference>
<name>A0A382N687_9ZZZZ</name>
<evidence type="ECO:0000313" key="8">
    <source>
        <dbReference type="EMBL" id="SVC56260.1"/>
    </source>
</evidence>
<gene>
    <name evidence="8" type="ORF">METZ01_LOCUS309114</name>
</gene>
<proteinExistence type="inferred from homology"/>
<dbReference type="Pfam" id="PF00579">
    <property type="entry name" value="tRNA-synt_1b"/>
    <property type="match status" value="1"/>
</dbReference>
<dbReference type="PANTHER" id="PTHR43766:SF1">
    <property type="entry name" value="TRYPTOPHAN--TRNA LIGASE, MITOCHONDRIAL"/>
    <property type="match status" value="1"/>
</dbReference>
<dbReference type="PANTHER" id="PTHR43766">
    <property type="entry name" value="TRYPTOPHAN--TRNA LIGASE, MITOCHONDRIAL"/>
    <property type="match status" value="1"/>
</dbReference>
<keyword evidence="6" id="KW-0648">Protein biosynthesis</keyword>
<organism evidence="8">
    <name type="scientific">marine metagenome</name>
    <dbReference type="NCBI Taxonomy" id="408172"/>
    <lineage>
        <taxon>unclassified sequences</taxon>
        <taxon>metagenomes</taxon>
        <taxon>ecological metagenomes</taxon>
    </lineage>
</organism>
<keyword evidence="5" id="KW-0067">ATP-binding</keyword>
<dbReference type="InterPro" id="IPR014729">
    <property type="entry name" value="Rossmann-like_a/b/a_fold"/>
</dbReference>
<dbReference type="GO" id="GO:0004830">
    <property type="term" value="F:tryptophan-tRNA ligase activity"/>
    <property type="evidence" value="ECO:0007669"/>
    <property type="project" value="UniProtKB-EC"/>
</dbReference>